<comment type="caution">
    <text evidence="1">The sequence shown here is derived from an EMBL/GenBank/DDBJ whole genome shotgun (WGS) entry which is preliminary data.</text>
</comment>
<gene>
    <name evidence="1" type="ORF">DRF65_13895</name>
</gene>
<accession>A0A3D9C7G8</accession>
<sequence>MTNNPYQTFKRDELAKSKILAGKLTVPEHDFIKIQNWFDLLLLKHRELSSNREEQLEAEKDLELKFYELISSEIERKSYKYILPKLLYYNNEFHGAFLRSLYVARIGALLVDNLIPRLVNDRIIVYSAEDFLHVTDYLRDHYFVSPNSNLLEDTLKIESVRSILKHAPTEVKSETLKNILHIIYQKTFHHDIVCFKKILKLISPADRELIDYLKEFRVENGQGCYSIIHEILNLNLLQDDWEDFELKFQLINFLDSGRGSKPSSSWSKKFQDLSVIIDKRKFLEITDSILKNENCKTYEFDYGAVWSDDVVKRFLKSAGWINQSI</sequence>
<proteinExistence type="predicted"/>
<dbReference type="RefSeq" id="WP_115971363.1">
    <property type="nucleotide sequence ID" value="NZ_QNVT01000012.1"/>
</dbReference>
<name>A0A3D9C7G8_9FLAO</name>
<keyword evidence="2" id="KW-1185">Reference proteome</keyword>
<organism evidence="1 2">
    <name type="scientific">Chryseobacterium pennae</name>
    <dbReference type="NCBI Taxonomy" id="2258962"/>
    <lineage>
        <taxon>Bacteria</taxon>
        <taxon>Pseudomonadati</taxon>
        <taxon>Bacteroidota</taxon>
        <taxon>Flavobacteriia</taxon>
        <taxon>Flavobacteriales</taxon>
        <taxon>Weeksellaceae</taxon>
        <taxon>Chryseobacterium group</taxon>
        <taxon>Chryseobacterium</taxon>
    </lineage>
</organism>
<protein>
    <submittedName>
        <fullName evidence="1">Uncharacterized protein</fullName>
    </submittedName>
</protein>
<dbReference type="Proteomes" id="UP000256686">
    <property type="component" value="Unassembled WGS sequence"/>
</dbReference>
<dbReference type="EMBL" id="QNVT01000012">
    <property type="protein sequence ID" value="REC61825.1"/>
    <property type="molecule type" value="Genomic_DNA"/>
</dbReference>
<evidence type="ECO:0000313" key="2">
    <source>
        <dbReference type="Proteomes" id="UP000256686"/>
    </source>
</evidence>
<dbReference type="AlphaFoldDB" id="A0A3D9C7G8"/>
<evidence type="ECO:0000313" key="1">
    <source>
        <dbReference type="EMBL" id="REC61825.1"/>
    </source>
</evidence>
<reference evidence="2" key="1">
    <citation type="submission" date="2018-06" db="EMBL/GenBank/DDBJ databases">
        <authorList>
            <person name="Lum Nde A."/>
            <person name="Hugo C."/>
        </authorList>
    </citation>
    <scope>NUCLEOTIDE SEQUENCE [LARGE SCALE GENOMIC DNA]</scope>
    <source>
        <strain evidence="2">1_F178</strain>
    </source>
</reference>